<evidence type="ECO:0000256" key="9">
    <source>
        <dbReference type="SAM" id="Phobius"/>
    </source>
</evidence>
<dbReference type="Proteomes" id="UP000036406">
    <property type="component" value="Chromosome"/>
</dbReference>
<evidence type="ECO:0000256" key="2">
    <source>
        <dbReference type="ARBA" id="ARBA00022448"/>
    </source>
</evidence>
<evidence type="ECO:0000256" key="5">
    <source>
        <dbReference type="ARBA" id="ARBA00022970"/>
    </source>
</evidence>
<accession>A0A0H4I7L4</accession>
<dbReference type="Pfam" id="PF02653">
    <property type="entry name" value="BPD_transp_2"/>
    <property type="match status" value="1"/>
</dbReference>
<feature type="transmembrane region" description="Helical" evidence="9">
    <location>
        <begin position="92"/>
        <end position="114"/>
    </location>
</feature>
<comment type="subcellular location">
    <subcellularLocation>
        <location evidence="1">Cell inner membrane</location>
        <topology evidence="1">Multi-pass membrane protein</topology>
    </subcellularLocation>
</comment>
<dbReference type="PANTHER" id="PTHR11795:SF450">
    <property type="entry name" value="ABC TRANSPORTER PERMEASE PROTEIN"/>
    <property type="match status" value="1"/>
</dbReference>
<sequence length="291" mass="30459">MFSEFLQYLFTGITIGATYALIALGFTLIYNASHVINFAQGEFLMIGGMATVSLMSMGVPMLLAIVLAVVLAGVMGIALQRLAIAPAKDANVVTLIIITIGASIFIRGLAQLVWGKEFHVMPNFSSDEPIQIFGAVLNSQSLWVLGVGAVLVAILVYFFTRTMTGKAILATSMNKDAARLVGIRTQMVLMLAFMVSALLGSIAGIVVAPITFTSYDIGIILGLKGFVAAAIGGLGSGVGAVVGGLALGVVEAMTAGYLSSDYKDAVAFSMILLVLFFMPRGLFGAKVVERV</sequence>
<evidence type="ECO:0000313" key="10">
    <source>
        <dbReference type="EMBL" id="AKO53690.1"/>
    </source>
</evidence>
<reference evidence="10 11" key="1">
    <citation type="submission" date="2015-05" db="EMBL/GenBank/DDBJ databases">
        <title>Complete genome of Marinobacter psychrophilus strain 20041T isolated from sea-ice of the Canadian Basin.</title>
        <authorList>
            <person name="Song L."/>
            <person name="Ren L."/>
            <person name="Yu Y."/>
            <person name="Wang X."/>
        </authorList>
    </citation>
    <scope>NUCLEOTIDE SEQUENCE [LARGE SCALE GENOMIC DNA]</scope>
    <source>
        <strain evidence="10 11">20041</strain>
    </source>
</reference>
<keyword evidence="7 9" id="KW-0472">Membrane</keyword>
<dbReference type="GO" id="GO:0005886">
    <property type="term" value="C:plasma membrane"/>
    <property type="evidence" value="ECO:0007669"/>
    <property type="project" value="UniProtKB-SubCell"/>
</dbReference>
<keyword evidence="2" id="KW-0813">Transport</keyword>
<feature type="transmembrane region" description="Helical" evidence="9">
    <location>
        <begin position="265"/>
        <end position="283"/>
    </location>
</feature>
<keyword evidence="5" id="KW-0029">Amino-acid transport</keyword>
<proteinExistence type="inferred from homology"/>
<evidence type="ECO:0000256" key="8">
    <source>
        <dbReference type="ARBA" id="ARBA00037998"/>
    </source>
</evidence>
<comment type="similarity">
    <text evidence="8">Belongs to the binding-protein-dependent transport system permease family. LivHM subfamily.</text>
</comment>
<feature type="transmembrane region" description="Helical" evidence="9">
    <location>
        <begin position="142"/>
        <end position="160"/>
    </location>
</feature>
<name>A0A0H4I7L4_9GAMM</name>
<evidence type="ECO:0000256" key="6">
    <source>
        <dbReference type="ARBA" id="ARBA00022989"/>
    </source>
</evidence>
<dbReference type="AlphaFoldDB" id="A0A0H4I7L4"/>
<dbReference type="InterPro" id="IPR001851">
    <property type="entry name" value="ABC_transp_permease"/>
</dbReference>
<evidence type="ECO:0000256" key="1">
    <source>
        <dbReference type="ARBA" id="ARBA00004429"/>
    </source>
</evidence>
<keyword evidence="4 9" id="KW-0812">Transmembrane</keyword>
<feature type="transmembrane region" description="Helical" evidence="9">
    <location>
        <begin position="212"/>
        <end position="231"/>
    </location>
</feature>
<dbReference type="KEGG" id="mpq:ABA45_15685"/>
<keyword evidence="6 9" id="KW-1133">Transmembrane helix</keyword>
<dbReference type="RefSeq" id="WP_048387696.1">
    <property type="nucleotide sequence ID" value="NZ_CP011494.1"/>
</dbReference>
<gene>
    <name evidence="10" type="ORF">ABA45_15685</name>
</gene>
<feature type="transmembrane region" description="Helical" evidence="9">
    <location>
        <begin position="61"/>
        <end position="80"/>
    </location>
</feature>
<dbReference type="InterPro" id="IPR052157">
    <property type="entry name" value="BCAA_transport_permease"/>
</dbReference>
<dbReference type="GO" id="GO:0006865">
    <property type="term" value="P:amino acid transport"/>
    <property type="evidence" value="ECO:0007669"/>
    <property type="project" value="UniProtKB-KW"/>
</dbReference>
<dbReference type="STRING" id="330734.ABA45_15685"/>
<organism evidence="10 11">
    <name type="scientific">Marinobacter psychrophilus</name>
    <dbReference type="NCBI Taxonomy" id="330734"/>
    <lineage>
        <taxon>Bacteria</taxon>
        <taxon>Pseudomonadati</taxon>
        <taxon>Pseudomonadota</taxon>
        <taxon>Gammaproteobacteria</taxon>
        <taxon>Pseudomonadales</taxon>
        <taxon>Marinobacteraceae</taxon>
        <taxon>Marinobacter</taxon>
    </lineage>
</organism>
<keyword evidence="3" id="KW-1003">Cell membrane</keyword>
<dbReference type="PATRIC" id="fig|330734.3.peg.3301"/>
<dbReference type="GO" id="GO:0022857">
    <property type="term" value="F:transmembrane transporter activity"/>
    <property type="evidence" value="ECO:0007669"/>
    <property type="project" value="InterPro"/>
</dbReference>
<evidence type="ECO:0000256" key="7">
    <source>
        <dbReference type="ARBA" id="ARBA00023136"/>
    </source>
</evidence>
<dbReference type="PANTHER" id="PTHR11795">
    <property type="entry name" value="BRANCHED-CHAIN AMINO ACID TRANSPORT SYSTEM PERMEASE PROTEIN LIVH"/>
    <property type="match status" value="1"/>
</dbReference>
<evidence type="ECO:0000313" key="11">
    <source>
        <dbReference type="Proteomes" id="UP000036406"/>
    </source>
</evidence>
<dbReference type="EMBL" id="CP011494">
    <property type="protein sequence ID" value="AKO53690.1"/>
    <property type="molecule type" value="Genomic_DNA"/>
</dbReference>
<dbReference type="CDD" id="cd06582">
    <property type="entry name" value="TM_PBP1_LivH_like"/>
    <property type="match status" value="1"/>
</dbReference>
<evidence type="ECO:0000256" key="4">
    <source>
        <dbReference type="ARBA" id="ARBA00022692"/>
    </source>
</evidence>
<protein>
    <submittedName>
        <fullName evidence="10">ABC transporter permease</fullName>
    </submittedName>
</protein>
<evidence type="ECO:0000256" key="3">
    <source>
        <dbReference type="ARBA" id="ARBA00022475"/>
    </source>
</evidence>
<feature type="transmembrane region" description="Helical" evidence="9">
    <location>
        <begin position="181"/>
        <end position="206"/>
    </location>
</feature>
<keyword evidence="11" id="KW-1185">Reference proteome</keyword>
<feature type="transmembrane region" description="Helical" evidence="9">
    <location>
        <begin position="6"/>
        <end position="28"/>
    </location>
</feature>
<feature type="transmembrane region" description="Helical" evidence="9">
    <location>
        <begin position="238"/>
        <end position="259"/>
    </location>
</feature>